<dbReference type="InterPro" id="IPR036875">
    <property type="entry name" value="Znf_CCHC_sf"/>
</dbReference>
<feature type="compositionally biased region" description="Acidic residues" evidence="1">
    <location>
        <begin position="1"/>
        <end position="25"/>
    </location>
</feature>
<dbReference type="PANTHER" id="PTHR31973">
    <property type="entry name" value="POLYPROTEIN, PUTATIVE-RELATED"/>
    <property type="match status" value="1"/>
</dbReference>
<feature type="region of interest" description="Disordered" evidence="1">
    <location>
        <begin position="317"/>
        <end position="343"/>
    </location>
</feature>
<dbReference type="SUPFAM" id="SSF57756">
    <property type="entry name" value="Retrovirus zinc finger-like domains"/>
    <property type="match status" value="1"/>
</dbReference>
<proteinExistence type="predicted"/>
<name>A0A835M176_9MAGN</name>
<evidence type="ECO:0000313" key="2">
    <source>
        <dbReference type="EMBL" id="KAF9612607.1"/>
    </source>
</evidence>
<evidence type="ECO:0000313" key="3">
    <source>
        <dbReference type="Proteomes" id="UP000631114"/>
    </source>
</evidence>
<dbReference type="OrthoDB" id="1918246at2759"/>
<feature type="non-terminal residue" evidence="2">
    <location>
        <position position="376"/>
    </location>
</feature>
<dbReference type="Proteomes" id="UP000631114">
    <property type="component" value="Unassembled WGS sequence"/>
</dbReference>
<accession>A0A835M176</accession>
<dbReference type="PANTHER" id="PTHR31973:SF187">
    <property type="entry name" value="MUTATOR TRANSPOSASE MUDRA PROTEIN"/>
    <property type="match status" value="1"/>
</dbReference>
<feature type="region of interest" description="Disordered" evidence="1">
    <location>
        <begin position="1"/>
        <end position="27"/>
    </location>
</feature>
<dbReference type="GO" id="GO:0008270">
    <property type="term" value="F:zinc ion binding"/>
    <property type="evidence" value="ECO:0007669"/>
    <property type="project" value="InterPro"/>
</dbReference>
<feature type="region of interest" description="Disordered" evidence="1">
    <location>
        <begin position="355"/>
        <end position="376"/>
    </location>
</feature>
<sequence length="376" mass="43393">DFTPQDVEEDEAGEPIPSVEDEDIKEDNKLKLEPGMQWKSMPGCRSYLKSLAIQDIFSFKQKQNNTKRYRIYCIGEDHVDKEMVKPCTWKVACSITRDHHTVKLRKFVGTHTCEADGKNHVKQAKAPWVAQVLEDFLRDHPNMKPLDVHKEVWRRFRVELSYYTAWKAKVKMFEKINGNYEASYLVVSELKKQIDIKNVGSLVKWYRHGETGEFVRFLLAYKASLDGFVNGCRPIIGLDGSFLKGKYGGCCLSAMALDAQNGLFPIGIALDTCTKTLRYCSPFYNVQSFKATYAGFIYHFDNEEDWDKVEIGDEVLPPPLERKSRRPRKQRIRDANEERPSKKRVCKLCHVPGHNKRTCPMREQGGTKGMPKAKKR</sequence>
<evidence type="ECO:0008006" key="4">
    <source>
        <dbReference type="Google" id="ProtNLM"/>
    </source>
</evidence>
<dbReference type="AlphaFoldDB" id="A0A835M176"/>
<dbReference type="GO" id="GO:0003676">
    <property type="term" value="F:nucleic acid binding"/>
    <property type="evidence" value="ECO:0007669"/>
    <property type="project" value="InterPro"/>
</dbReference>
<protein>
    <recommendedName>
        <fullName evidence="4">Transposase MuDR plant domain-containing protein</fullName>
    </recommendedName>
</protein>
<reference evidence="2 3" key="1">
    <citation type="submission" date="2020-10" db="EMBL/GenBank/DDBJ databases">
        <title>The Coptis chinensis genome and diversification of protoberbering-type alkaloids.</title>
        <authorList>
            <person name="Wang B."/>
            <person name="Shu S."/>
            <person name="Song C."/>
            <person name="Liu Y."/>
        </authorList>
    </citation>
    <scope>NUCLEOTIDE SEQUENCE [LARGE SCALE GENOMIC DNA]</scope>
    <source>
        <strain evidence="2">HL-2020</strain>
        <tissue evidence="2">Leaf</tissue>
    </source>
</reference>
<evidence type="ECO:0000256" key="1">
    <source>
        <dbReference type="SAM" id="MobiDB-lite"/>
    </source>
</evidence>
<organism evidence="2 3">
    <name type="scientific">Coptis chinensis</name>
    <dbReference type="NCBI Taxonomy" id="261450"/>
    <lineage>
        <taxon>Eukaryota</taxon>
        <taxon>Viridiplantae</taxon>
        <taxon>Streptophyta</taxon>
        <taxon>Embryophyta</taxon>
        <taxon>Tracheophyta</taxon>
        <taxon>Spermatophyta</taxon>
        <taxon>Magnoliopsida</taxon>
        <taxon>Ranunculales</taxon>
        <taxon>Ranunculaceae</taxon>
        <taxon>Coptidoideae</taxon>
        <taxon>Coptis</taxon>
    </lineage>
</organism>
<comment type="caution">
    <text evidence="2">The sequence shown here is derived from an EMBL/GenBank/DDBJ whole genome shotgun (WGS) entry which is preliminary data.</text>
</comment>
<keyword evidence="3" id="KW-1185">Reference proteome</keyword>
<gene>
    <name evidence="2" type="ORF">IFM89_002203</name>
</gene>
<dbReference type="EMBL" id="JADFTS010000003">
    <property type="protein sequence ID" value="KAF9612607.1"/>
    <property type="molecule type" value="Genomic_DNA"/>
</dbReference>